<dbReference type="FunFam" id="3.10.10.10:FF:000007">
    <property type="entry name" value="Retrovirus-related Pol polyprotein from transposon 17.6-like Protein"/>
    <property type="match status" value="1"/>
</dbReference>
<dbReference type="PROSITE" id="PS50878">
    <property type="entry name" value="RT_POL"/>
    <property type="match status" value="1"/>
</dbReference>
<dbReference type="Pfam" id="PF17917">
    <property type="entry name" value="RT_RNaseH"/>
    <property type="match status" value="1"/>
</dbReference>
<keyword evidence="2" id="KW-0808">Transferase</keyword>
<dbReference type="GO" id="GO:0004519">
    <property type="term" value="F:endonuclease activity"/>
    <property type="evidence" value="ECO:0007669"/>
    <property type="project" value="UniProtKB-KW"/>
</dbReference>
<sequence>MLQAGHISPSRSPWAAPIVLSPKKDGSLRFCVDYRKLNANTIRTAYPMPRVDDTLDSLCQAKYISTLDLRSGYWQVELDPDSRDKTAFITHRGLYEFRVMPFGLSNAPATFQCLMDVVLAGLKWQSCLVYIDDIVVFSPTFEQHLRDLSTIFDRLANAGLTLKASKCDFCRKELKYLGHLITPDGIKPDPGLTQAPLLQAPNFNEPFILETDASDYGLGAILTQEFENQKFVIAYASRTQTAAERNYFPTEKEALAIFWATKHFRPYLEGTTIYIRSDCRALQWLLNTKDLSGRLARWAISLSAFNIVDINCHLCQQYKYDNRTLTASLQMHIVHEPWHTIGVDIMGPFPVTQRQKQYLLVVVDYFTRWVELFPLRTTISSHIADILVDEIICRWGCPTYILSDNGPQFVSELFTHICSSLGIQTKNTSNYHPQTNMTERVNRNLKPMIAQYAQENTHSWDRHLSKLALSIRTSINETTGETPAYLNFGRDPKLPIDLLLTEPTQEHNEVRKLQQKTKYDQHSSHRSFKEGHLVWVSIPSPLKHGKLDPQYQGPCRIIQVLSPTSFIIHRLSDGVNLGATNIDRIKPFYSPNMTHTTTQTGINRHQSAAPIQPLMSVNVDNVNNLPTPHIPPNNHSLPLSSTPLPHRYQHPVRIRKQPNRLNL</sequence>
<feature type="region of interest" description="Disordered" evidence="8">
    <location>
        <begin position="630"/>
        <end position="650"/>
    </location>
</feature>
<dbReference type="Proteomes" id="UP000663834">
    <property type="component" value="Unassembled WGS sequence"/>
</dbReference>
<evidence type="ECO:0000256" key="4">
    <source>
        <dbReference type="ARBA" id="ARBA00022722"/>
    </source>
</evidence>
<dbReference type="Pfam" id="PF00078">
    <property type="entry name" value="RVT_1"/>
    <property type="match status" value="1"/>
</dbReference>
<proteinExistence type="predicted"/>
<dbReference type="InterPro" id="IPR000477">
    <property type="entry name" value="RT_dom"/>
</dbReference>
<feature type="compositionally biased region" description="Polar residues" evidence="8">
    <location>
        <begin position="633"/>
        <end position="643"/>
    </location>
</feature>
<dbReference type="InterPro" id="IPR012337">
    <property type="entry name" value="RNaseH-like_sf"/>
</dbReference>
<dbReference type="InterPro" id="IPR050951">
    <property type="entry name" value="Retrovirus_Pol_polyprotein"/>
</dbReference>
<keyword evidence="4" id="KW-0540">Nuclease</keyword>
<feature type="domain" description="Integrase catalytic" evidence="10">
    <location>
        <begin position="333"/>
        <end position="491"/>
    </location>
</feature>
<dbReference type="EMBL" id="CAJNOW010017099">
    <property type="protein sequence ID" value="CAF1654656.1"/>
    <property type="molecule type" value="Genomic_DNA"/>
</dbReference>
<dbReference type="FunFam" id="3.30.420.10:FF:000032">
    <property type="entry name" value="Retrovirus-related Pol polyprotein from transposon 297-like Protein"/>
    <property type="match status" value="1"/>
</dbReference>
<protein>
    <submittedName>
        <fullName evidence="11">Uncharacterized protein</fullName>
    </submittedName>
</protein>
<keyword evidence="6" id="KW-0378">Hydrolase</keyword>
<keyword evidence="5" id="KW-0255">Endonuclease</keyword>
<comment type="caution">
    <text evidence="11">The sequence shown here is derived from an EMBL/GenBank/DDBJ whole genome shotgun (WGS) entry which is preliminary data.</text>
</comment>
<evidence type="ECO:0000256" key="2">
    <source>
        <dbReference type="ARBA" id="ARBA00022679"/>
    </source>
</evidence>
<keyword evidence="3" id="KW-0548">Nucleotidyltransferase</keyword>
<dbReference type="GO" id="GO:0003964">
    <property type="term" value="F:RNA-directed DNA polymerase activity"/>
    <property type="evidence" value="ECO:0007669"/>
    <property type="project" value="UniProtKB-KW"/>
</dbReference>
<name>A0A816EZX2_9BILA</name>
<evidence type="ECO:0000259" key="10">
    <source>
        <dbReference type="PROSITE" id="PS50994"/>
    </source>
</evidence>
<evidence type="ECO:0000256" key="8">
    <source>
        <dbReference type="SAM" id="MobiDB-lite"/>
    </source>
</evidence>
<gene>
    <name evidence="11" type="ORF">KQP761_LOCUS30690</name>
</gene>
<dbReference type="FunFam" id="3.10.20.370:FF:000001">
    <property type="entry name" value="Retrovirus-related Pol polyprotein from transposon 17.6-like protein"/>
    <property type="match status" value="1"/>
</dbReference>
<dbReference type="GO" id="GO:0003676">
    <property type="term" value="F:nucleic acid binding"/>
    <property type="evidence" value="ECO:0007669"/>
    <property type="project" value="InterPro"/>
</dbReference>
<dbReference type="InterPro" id="IPR043128">
    <property type="entry name" value="Rev_trsase/Diguanyl_cyclase"/>
</dbReference>
<dbReference type="Gene3D" id="3.30.70.270">
    <property type="match status" value="1"/>
</dbReference>
<evidence type="ECO:0000256" key="5">
    <source>
        <dbReference type="ARBA" id="ARBA00022759"/>
    </source>
</evidence>
<dbReference type="PROSITE" id="PS50994">
    <property type="entry name" value="INTEGRASE"/>
    <property type="match status" value="1"/>
</dbReference>
<evidence type="ECO:0000256" key="1">
    <source>
        <dbReference type="ARBA" id="ARBA00022670"/>
    </source>
</evidence>
<evidence type="ECO:0000259" key="9">
    <source>
        <dbReference type="PROSITE" id="PS50878"/>
    </source>
</evidence>
<dbReference type="GO" id="GO:0015074">
    <property type="term" value="P:DNA integration"/>
    <property type="evidence" value="ECO:0007669"/>
    <property type="project" value="InterPro"/>
</dbReference>
<evidence type="ECO:0000256" key="7">
    <source>
        <dbReference type="ARBA" id="ARBA00022918"/>
    </source>
</evidence>
<dbReference type="SUPFAM" id="SSF53098">
    <property type="entry name" value="Ribonuclease H-like"/>
    <property type="match status" value="1"/>
</dbReference>
<dbReference type="CDD" id="cd01647">
    <property type="entry name" value="RT_LTR"/>
    <property type="match status" value="1"/>
</dbReference>
<dbReference type="CDD" id="cd09274">
    <property type="entry name" value="RNase_HI_RT_Ty3"/>
    <property type="match status" value="1"/>
</dbReference>
<dbReference type="Gene3D" id="3.10.20.370">
    <property type="match status" value="1"/>
</dbReference>
<organism evidence="11 12">
    <name type="scientific">Rotaria magnacalcarata</name>
    <dbReference type="NCBI Taxonomy" id="392030"/>
    <lineage>
        <taxon>Eukaryota</taxon>
        <taxon>Metazoa</taxon>
        <taxon>Spiralia</taxon>
        <taxon>Gnathifera</taxon>
        <taxon>Rotifera</taxon>
        <taxon>Eurotatoria</taxon>
        <taxon>Bdelloidea</taxon>
        <taxon>Philodinida</taxon>
        <taxon>Philodinidae</taxon>
        <taxon>Rotaria</taxon>
    </lineage>
</organism>
<dbReference type="InterPro" id="IPR043502">
    <property type="entry name" value="DNA/RNA_pol_sf"/>
</dbReference>
<dbReference type="PANTHER" id="PTHR37984:SF5">
    <property type="entry name" value="PROTEIN NYNRIN-LIKE"/>
    <property type="match status" value="1"/>
</dbReference>
<keyword evidence="7" id="KW-0695">RNA-directed DNA polymerase</keyword>
<dbReference type="GO" id="GO:0008233">
    <property type="term" value="F:peptidase activity"/>
    <property type="evidence" value="ECO:0007669"/>
    <property type="project" value="UniProtKB-KW"/>
</dbReference>
<dbReference type="InterPro" id="IPR041373">
    <property type="entry name" value="RT_RNaseH"/>
</dbReference>
<dbReference type="InterPro" id="IPR036397">
    <property type="entry name" value="RNaseH_sf"/>
</dbReference>
<evidence type="ECO:0000256" key="6">
    <source>
        <dbReference type="ARBA" id="ARBA00022801"/>
    </source>
</evidence>
<feature type="domain" description="Reverse transcriptase" evidence="9">
    <location>
        <begin position="2"/>
        <end position="181"/>
    </location>
</feature>
<dbReference type="GO" id="GO:0006508">
    <property type="term" value="P:proteolysis"/>
    <property type="evidence" value="ECO:0007669"/>
    <property type="project" value="UniProtKB-KW"/>
</dbReference>
<dbReference type="OrthoDB" id="425619at2759"/>
<dbReference type="AlphaFoldDB" id="A0A816EZX2"/>
<dbReference type="Gene3D" id="3.10.10.10">
    <property type="entry name" value="HIV Type 1 Reverse Transcriptase, subunit A, domain 1"/>
    <property type="match status" value="1"/>
</dbReference>
<keyword evidence="1" id="KW-0645">Protease</keyword>
<evidence type="ECO:0000256" key="3">
    <source>
        <dbReference type="ARBA" id="ARBA00022695"/>
    </source>
</evidence>
<evidence type="ECO:0000313" key="11">
    <source>
        <dbReference type="EMBL" id="CAF1654656.1"/>
    </source>
</evidence>
<dbReference type="PANTHER" id="PTHR37984">
    <property type="entry name" value="PROTEIN CBG26694"/>
    <property type="match status" value="1"/>
</dbReference>
<accession>A0A816EZX2</accession>
<dbReference type="Gene3D" id="3.30.420.10">
    <property type="entry name" value="Ribonuclease H-like superfamily/Ribonuclease H"/>
    <property type="match status" value="1"/>
</dbReference>
<evidence type="ECO:0000313" key="12">
    <source>
        <dbReference type="Proteomes" id="UP000663834"/>
    </source>
</evidence>
<dbReference type="SUPFAM" id="SSF56672">
    <property type="entry name" value="DNA/RNA polymerases"/>
    <property type="match status" value="1"/>
</dbReference>
<dbReference type="InterPro" id="IPR001584">
    <property type="entry name" value="Integrase_cat-core"/>
</dbReference>
<dbReference type="Pfam" id="PF00665">
    <property type="entry name" value="rve"/>
    <property type="match status" value="1"/>
</dbReference>
<reference evidence="11" key="1">
    <citation type="submission" date="2021-02" db="EMBL/GenBank/DDBJ databases">
        <authorList>
            <person name="Nowell W R."/>
        </authorList>
    </citation>
    <scope>NUCLEOTIDE SEQUENCE</scope>
</reference>